<comment type="similarity">
    <text evidence="4 16 17">Belongs to the OadG family.</text>
</comment>
<evidence type="ECO:0000256" key="17">
    <source>
        <dbReference type="RuleBase" id="RU004278"/>
    </source>
</evidence>
<organism evidence="18 19">
    <name type="scientific">Thiopseudomonas acetoxidans</name>
    <dbReference type="NCBI Taxonomy" id="3041622"/>
    <lineage>
        <taxon>Bacteria</taxon>
        <taxon>Pseudomonadati</taxon>
        <taxon>Pseudomonadota</taxon>
        <taxon>Gammaproteobacteria</taxon>
        <taxon>Pseudomonadales</taxon>
        <taxon>Pseudomonadaceae</taxon>
        <taxon>Thiopseudomonas</taxon>
    </lineage>
</organism>
<evidence type="ECO:0000256" key="7">
    <source>
        <dbReference type="ARBA" id="ARBA00022475"/>
    </source>
</evidence>
<dbReference type="EC" id="7.2.4.2" evidence="16"/>
<evidence type="ECO:0000313" key="19">
    <source>
        <dbReference type="Proteomes" id="UP001241056"/>
    </source>
</evidence>
<keyword evidence="8 16" id="KW-0812">Transmembrane</keyword>
<dbReference type="InterPro" id="IPR005899">
    <property type="entry name" value="Na_pump_deCOase"/>
</dbReference>
<evidence type="ECO:0000256" key="4">
    <source>
        <dbReference type="ARBA" id="ARBA00005844"/>
    </source>
</evidence>
<dbReference type="EMBL" id="JAUCDY010000003">
    <property type="protein sequence ID" value="MDM7857507.1"/>
    <property type="molecule type" value="Genomic_DNA"/>
</dbReference>
<evidence type="ECO:0000256" key="1">
    <source>
        <dbReference type="ARBA" id="ARBA00001959"/>
    </source>
</evidence>
<dbReference type="HAMAP" id="MF_00404">
    <property type="entry name" value="OadG"/>
    <property type="match status" value="1"/>
</dbReference>
<evidence type="ECO:0000256" key="9">
    <source>
        <dbReference type="ARBA" id="ARBA00022967"/>
    </source>
</evidence>
<evidence type="ECO:0000256" key="11">
    <source>
        <dbReference type="ARBA" id="ARBA00023053"/>
    </source>
</evidence>
<dbReference type="Pfam" id="PF04277">
    <property type="entry name" value="OAD_gamma"/>
    <property type="match status" value="1"/>
</dbReference>
<evidence type="ECO:0000256" key="10">
    <source>
        <dbReference type="ARBA" id="ARBA00022989"/>
    </source>
</evidence>
<comment type="caution">
    <text evidence="18">The sequence shown here is derived from an EMBL/GenBank/DDBJ whole genome shotgun (WGS) entry which is preliminary data.</text>
</comment>
<dbReference type="Proteomes" id="UP001241056">
    <property type="component" value="Unassembled WGS sequence"/>
</dbReference>
<reference evidence="18 19" key="1">
    <citation type="submission" date="2023-06" db="EMBL/GenBank/DDBJ databases">
        <title>Thiopseudomonas sp. CY1220 draft genome sequence.</title>
        <authorList>
            <person name="Zhao G."/>
            <person name="An M."/>
        </authorList>
    </citation>
    <scope>NUCLEOTIDE SEQUENCE [LARGE SCALE GENOMIC DNA]</scope>
    <source>
        <strain evidence="18 19">CY1220</strain>
    </source>
</reference>
<comment type="subunit">
    <text evidence="5 16">Heterotrimer of an alpha, a beta and a gamma subunit.</text>
</comment>
<keyword evidence="14 16" id="KW-0739">Sodium transport</keyword>
<dbReference type="InterPro" id="IPR023424">
    <property type="entry name" value="OadG"/>
</dbReference>
<sequence>MTSQLPLLEGIELMLFGLGLVFLFLALLILCINLIAGLLERFSMHEAVIATAVTRVDKSKTCAQVDADTLSAIQIAIQQHRARHN</sequence>
<keyword evidence="11 16" id="KW-0915">Sodium</keyword>
<keyword evidence="7 16" id="KW-1003">Cell membrane</keyword>
<dbReference type="NCBIfam" id="TIGR01195">
    <property type="entry name" value="oadG_fam"/>
    <property type="match status" value="1"/>
</dbReference>
<comment type="catalytic activity">
    <reaction evidence="15 16 17">
        <text>oxaloacetate + 2 Na(+)(in) + H(+) = pyruvate + 2 Na(+)(out) + CO2</text>
        <dbReference type="Rhea" id="RHEA:57724"/>
        <dbReference type="ChEBI" id="CHEBI:15361"/>
        <dbReference type="ChEBI" id="CHEBI:15378"/>
        <dbReference type="ChEBI" id="CHEBI:16452"/>
        <dbReference type="ChEBI" id="CHEBI:16526"/>
        <dbReference type="ChEBI" id="CHEBI:29101"/>
        <dbReference type="EC" id="7.2.4.2"/>
    </reaction>
</comment>
<protein>
    <recommendedName>
        <fullName evidence="16">Probable oxaloacetate decarboxylase gamma chain</fullName>
        <ecNumber evidence="16">7.2.4.2</ecNumber>
    </recommendedName>
</protein>
<evidence type="ECO:0000256" key="14">
    <source>
        <dbReference type="ARBA" id="ARBA00023201"/>
    </source>
</evidence>
<evidence type="ECO:0000256" key="13">
    <source>
        <dbReference type="ARBA" id="ARBA00023136"/>
    </source>
</evidence>
<evidence type="ECO:0000256" key="3">
    <source>
        <dbReference type="ARBA" id="ARBA00004162"/>
    </source>
</evidence>
<name>A0ABT7SPN5_9GAMM</name>
<evidence type="ECO:0000256" key="12">
    <source>
        <dbReference type="ARBA" id="ARBA00023065"/>
    </source>
</evidence>
<evidence type="ECO:0000256" key="6">
    <source>
        <dbReference type="ARBA" id="ARBA00022448"/>
    </source>
</evidence>
<accession>A0ABT7SPN5</accession>
<comment type="function">
    <text evidence="2 16 17">Catalyzes the decarboxylation of oxaloacetate coupled to Na(+) translocation.</text>
</comment>
<evidence type="ECO:0000256" key="5">
    <source>
        <dbReference type="ARBA" id="ARBA00011869"/>
    </source>
</evidence>
<feature type="transmembrane region" description="Helical" evidence="16 17">
    <location>
        <begin position="13"/>
        <end position="36"/>
    </location>
</feature>
<keyword evidence="10 16" id="KW-1133">Transmembrane helix</keyword>
<keyword evidence="6 16" id="KW-0813">Transport</keyword>
<comment type="subcellular location">
    <subcellularLocation>
        <location evidence="3 16 17">Cell membrane</location>
        <topology evidence="3 16 17">Single-pass membrane protein</topology>
    </subcellularLocation>
</comment>
<evidence type="ECO:0000256" key="8">
    <source>
        <dbReference type="ARBA" id="ARBA00022692"/>
    </source>
</evidence>
<evidence type="ECO:0000256" key="15">
    <source>
        <dbReference type="ARBA" id="ARBA00048176"/>
    </source>
</evidence>
<evidence type="ECO:0000256" key="2">
    <source>
        <dbReference type="ARBA" id="ARBA00003002"/>
    </source>
</evidence>
<dbReference type="RefSeq" id="WP_289410160.1">
    <property type="nucleotide sequence ID" value="NZ_JAUCDY010000003.1"/>
</dbReference>
<keyword evidence="13 16" id="KW-0472">Membrane</keyword>
<keyword evidence="12 16" id="KW-0406">Ion transport</keyword>
<keyword evidence="9 16" id="KW-1278">Translocase</keyword>
<evidence type="ECO:0000256" key="16">
    <source>
        <dbReference type="HAMAP-Rule" id="MF_00404"/>
    </source>
</evidence>
<evidence type="ECO:0000313" key="18">
    <source>
        <dbReference type="EMBL" id="MDM7857507.1"/>
    </source>
</evidence>
<gene>
    <name evidence="16" type="primary">oadG</name>
    <name evidence="18" type="ORF">QEZ41_04355</name>
</gene>
<keyword evidence="19" id="KW-1185">Reference proteome</keyword>
<comment type="cofactor">
    <cofactor evidence="1 16 17">
        <name>Na(+)</name>
        <dbReference type="ChEBI" id="CHEBI:29101"/>
    </cofactor>
</comment>
<proteinExistence type="inferred from homology"/>